<keyword evidence="4 5" id="KW-0949">S-adenosyl-L-methionine</keyword>
<dbReference type="PANTHER" id="PTHR43464">
    <property type="entry name" value="METHYLTRANSFERASE"/>
    <property type="match status" value="1"/>
</dbReference>
<dbReference type="EMBL" id="VTPC01091076">
    <property type="protein sequence ID" value="KAF2879774.1"/>
    <property type="molecule type" value="Genomic_DNA"/>
</dbReference>
<dbReference type="CDD" id="cd02440">
    <property type="entry name" value="AdoMet_MTases"/>
    <property type="match status" value="1"/>
</dbReference>
<dbReference type="GO" id="GO:0031314">
    <property type="term" value="C:extrinsic component of mitochondrial inner membrane"/>
    <property type="evidence" value="ECO:0007669"/>
    <property type="project" value="UniProtKB-UniRule"/>
</dbReference>
<keyword evidence="1 5" id="KW-0489">Methyltransferase</keyword>
<dbReference type="InterPro" id="IPR010233">
    <property type="entry name" value="UbiG_MeTrfase"/>
</dbReference>
<dbReference type="GO" id="GO:0010420">
    <property type="term" value="F:polyprenyldihydroxybenzoate methyltransferase activity"/>
    <property type="evidence" value="ECO:0007669"/>
    <property type="project" value="UniProtKB-UniRule"/>
</dbReference>
<dbReference type="AlphaFoldDB" id="A0A8K0C4E5"/>
<keyword evidence="5" id="KW-0496">Mitochondrion</keyword>
<dbReference type="GO" id="GO:0046872">
    <property type="term" value="F:metal ion binding"/>
    <property type="evidence" value="ECO:0007669"/>
    <property type="project" value="UniProtKB-KW"/>
</dbReference>
<evidence type="ECO:0000256" key="6">
    <source>
        <dbReference type="SAM" id="Phobius"/>
    </source>
</evidence>
<dbReference type="OrthoDB" id="6815431at2759"/>
<evidence type="ECO:0000256" key="1">
    <source>
        <dbReference type="ARBA" id="ARBA00022603"/>
    </source>
</evidence>
<dbReference type="Pfam" id="PF13489">
    <property type="entry name" value="Methyltransf_23"/>
    <property type="match status" value="1"/>
</dbReference>
<reference evidence="7" key="1">
    <citation type="submission" date="2019-08" db="EMBL/GenBank/DDBJ databases">
        <title>The genome of the North American firefly Photinus pyralis.</title>
        <authorList>
            <consortium name="Photinus pyralis genome working group"/>
            <person name="Fallon T.R."/>
            <person name="Sander Lower S.E."/>
            <person name="Weng J.-K."/>
        </authorList>
    </citation>
    <scope>NUCLEOTIDE SEQUENCE</scope>
    <source>
        <strain evidence="7">TRF0915ILg1</strain>
        <tissue evidence="7">Whole body</tissue>
    </source>
</reference>
<dbReference type="EC" id="2.1.1.-" evidence="5"/>
<comment type="caution">
    <text evidence="5">Lacks conserved residue(s) required for the propagation of feature annotation.</text>
</comment>
<keyword evidence="5 6" id="KW-0472">Membrane</keyword>
<dbReference type="EC" id="2.1.1.64" evidence="5"/>
<evidence type="ECO:0000313" key="8">
    <source>
        <dbReference type="Proteomes" id="UP000801492"/>
    </source>
</evidence>
<dbReference type="UniPathway" id="UPA00232"/>
<comment type="subunit">
    <text evidence="5">Component of a multi-subunit COQ enzyme complex.</text>
</comment>
<proteinExistence type="inferred from homology"/>
<keyword evidence="3 5" id="KW-0831">Ubiquinone biosynthesis</keyword>
<evidence type="ECO:0000256" key="3">
    <source>
        <dbReference type="ARBA" id="ARBA00022688"/>
    </source>
</evidence>
<dbReference type="Proteomes" id="UP000801492">
    <property type="component" value="Unassembled WGS sequence"/>
</dbReference>
<feature type="binding site" evidence="5">
    <location>
        <position position="42"/>
    </location>
    <ligand>
        <name>S-adenosyl-L-methionine</name>
        <dbReference type="ChEBI" id="CHEBI:59789"/>
    </ligand>
</feature>
<dbReference type="HAMAP" id="MF_00472">
    <property type="entry name" value="UbiG"/>
    <property type="match status" value="1"/>
</dbReference>
<evidence type="ECO:0000256" key="5">
    <source>
        <dbReference type="HAMAP-Rule" id="MF_03190"/>
    </source>
</evidence>
<comment type="subcellular location">
    <subcellularLocation>
        <location evidence="5">Mitochondrion inner membrane</location>
        <topology evidence="5">Peripheral membrane protein</topology>
        <orientation evidence="5">Matrix side</orientation>
    </subcellularLocation>
</comment>
<comment type="catalytic activity">
    <reaction evidence="5">
        <text>a 3-demethylubiquinone + S-adenosyl-L-methionine = a ubiquinone + S-adenosyl-L-homocysteine</text>
        <dbReference type="Rhea" id="RHEA:81215"/>
        <dbReference type="Rhea" id="RHEA-COMP:9565"/>
        <dbReference type="Rhea" id="RHEA-COMP:19654"/>
        <dbReference type="ChEBI" id="CHEBI:16389"/>
        <dbReference type="ChEBI" id="CHEBI:57856"/>
        <dbReference type="ChEBI" id="CHEBI:59789"/>
        <dbReference type="ChEBI" id="CHEBI:231825"/>
    </reaction>
</comment>
<comment type="catalytic activity">
    <reaction evidence="5">
        <text>a 3-demethylubiquinol + S-adenosyl-L-methionine = a ubiquinol + S-adenosyl-L-homocysteine + H(+)</text>
        <dbReference type="Rhea" id="RHEA:44380"/>
        <dbReference type="Rhea" id="RHEA-COMP:9566"/>
        <dbReference type="Rhea" id="RHEA-COMP:10914"/>
        <dbReference type="ChEBI" id="CHEBI:15378"/>
        <dbReference type="ChEBI" id="CHEBI:17976"/>
        <dbReference type="ChEBI" id="CHEBI:57856"/>
        <dbReference type="ChEBI" id="CHEBI:59789"/>
        <dbReference type="ChEBI" id="CHEBI:84422"/>
        <dbReference type="EC" id="2.1.1.64"/>
    </reaction>
</comment>
<name>A0A8K0C4E5_IGNLU</name>
<protein>
    <recommendedName>
        <fullName evidence="5">Ubiquinone biosynthesis O-methyltransferase, mitochondrial</fullName>
    </recommendedName>
    <alternativeName>
        <fullName evidence="5">3-demethylubiquinol 3-O-methyltransferase</fullName>
        <ecNumber evidence="5">2.1.1.64</ecNumber>
    </alternativeName>
    <alternativeName>
        <fullName evidence="5">3-demethylubiquinone 3-O-methyltransferase</fullName>
        <ecNumber evidence="5">2.1.1.-</ecNumber>
    </alternativeName>
    <alternativeName>
        <fullName evidence="5">Polyprenyldihydroxybenzoate methyltransferase</fullName>
        <ecNumber evidence="5">2.1.1.114</ecNumber>
    </alternativeName>
</protein>
<dbReference type="GO" id="GO:0061542">
    <property type="term" value="F:3-demethylubiquinol 3-O-methyltransferase activity"/>
    <property type="evidence" value="ECO:0007669"/>
    <property type="project" value="UniProtKB-UniRule"/>
</dbReference>
<comment type="caution">
    <text evidence="7">The sequence shown here is derived from an EMBL/GenBank/DDBJ whole genome shotgun (WGS) entry which is preliminary data.</text>
</comment>
<keyword evidence="5" id="KW-0460">Magnesium</keyword>
<feature type="binding site" evidence="5">
    <location>
        <position position="113"/>
    </location>
    <ligand>
        <name>S-adenosyl-L-methionine</name>
        <dbReference type="ChEBI" id="CHEBI:59789"/>
    </ligand>
</feature>
<evidence type="ECO:0000256" key="4">
    <source>
        <dbReference type="ARBA" id="ARBA00022691"/>
    </source>
</evidence>
<comment type="similarity">
    <text evidence="5">Belongs to the class I-like SAM-binding methyltransferase superfamily. UbiG/COQ3 family.</text>
</comment>
<dbReference type="Gene3D" id="3.40.50.150">
    <property type="entry name" value="Vaccinia Virus protein VP39"/>
    <property type="match status" value="1"/>
</dbReference>
<gene>
    <name evidence="5" type="primary">coq3</name>
    <name evidence="7" type="ORF">ILUMI_26400</name>
</gene>
<dbReference type="PANTHER" id="PTHR43464:SF19">
    <property type="entry name" value="UBIQUINONE BIOSYNTHESIS O-METHYLTRANSFERASE, MITOCHONDRIAL"/>
    <property type="match status" value="1"/>
</dbReference>
<keyword evidence="2 5" id="KW-0808">Transferase</keyword>
<evidence type="ECO:0000313" key="7">
    <source>
        <dbReference type="EMBL" id="KAF2879774.1"/>
    </source>
</evidence>
<dbReference type="SUPFAM" id="SSF53335">
    <property type="entry name" value="S-adenosyl-L-methionine-dependent methyltransferases"/>
    <property type="match status" value="1"/>
</dbReference>
<keyword evidence="5" id="KW-0479">Metal-binding</keyword>
<feature type="transmembrane region" description="Helical" evidence="6">
    <location>
        <begin position="148"/>
        <end position="165"/>
    </location>
</feature>
<dbReference type="EC" id="2.1.1.114" evidence="5"/>
<comment type="catalytic activity">
    <reaction evidence="5">
        <text>a 3,4-dihydroxy-5-(all-trans-polyprenyl)benzoate + S-adenosyl-L-methionine = a 4-hydroxy-3-methoxy-5-(all-trans-polyprenyl)benzoate + S-adenosyl-L-homocysteine + H(+)</text>
        <dbReference type="Rhea" id="RHEA:44452"/>
        <dbReference type="Rhea" id="RHEA-COMP:10930"/>
        <dbReference type="Rhea" id="RHEA-COMP:10931"/>
        <dbReference type="ChEBI" id="CHEBI:15378"/>
        <dbReference type="ChEBI" id="CHEBI:57856"/>
        <dbReference type="ChEBI" id="CHEBI:59789"/>
        <dbReference type="ChEBI" id="CHEBI:64694"/>
        <dbReference type="ChEBI" id="CHEBI:84443"/>
        <dbReference type="EC" id="2.1.1.114"/>
    </reaction>
</comment>
<feature type="binding site" evidence="5">
    <location>
        <position position="67"/>
    </location>
    <ligand>
        <name>S-adenosyl-L-methionine</name>
        <dbReference type="ChEBI" id="CHEBI:59789"/>
    </ligand>
</feature>
<accession>A0A8K0C4E5</accession>
<dbReference type="NCBIfam" id="TIGR01983">
    <property type="entry name" value="UbiG"/>
    <property type="match status" value="1"/>
</dbReference>
<organism evidence="7 8">
    <name type="scientific">Ignelater luminosus</name>
    <name type="common">Cucubano</name>
    <name type="synonym">Pyrophorus luminosus</name>
    <dbReference type="NCBI Taxonomy" id="2038154"/>
    <lineage>
        <taxon>Eukaryota</taxon>
        <taxon>Metazoa</taxon>
        <taxon>Ecdysozoa</taxon>
        <taxon>Arthropoda</taxon>
        <taxon>Hexapoda</taxon>
        <taxon>Insecta</taxon>
        <taxon>Pterygota</taxon>
        <taxon>Neoptera</taxon>
        <taxon>Endopterygota</taxon>
        <taxon>Coleoptera</taxon>
        <taxon>Polyphaga</taxon>
        <taxon>Elateriformia</taxon>
        <taxon>Elateroidea</taxon>
        <taxon>Elateridae</taxon>
        <taxon>Agrypninae</taxon>
        <taxon>Pyrophorini</taxon>
        <taxon>Ignelater</taxon>
    </lineage>
</organism>
<feature type="binding site" evidence="5">
    <location>
        <position position="114"/>
    </location>
    <ligand>
        <name>Mg(2+)</name>
        <dbReference type="ChEBI" id="CHEBI:18420"/>
    </ligand>
</feature>
<dbReference type="InterPro" id="IPR029063">
    <property type="entry name" value="SAM-dependent_MTases_sf"/>
</dbReference>
<keyword evidence="6" id="KW-0812">Transmembrane</keyword>
<sequence length="224" mass="25345">MATSYQIKTADPKELQNFKELSATWWDENGDAKPLHSMNKVRIELIKDGGILSEALAQLGCTVTGIDLCEELITTAKTHAELNPTLENLTYLHESIEEHNIKNSEKYDVIVASEVIDHVKNPFVFLQACVKCLKPGGSIFVTTFNKTLLSWLAIIIVVEYIWGLLPRGTHSWNKFISPNDVSRMLEQCACETKRVRGMAYNVLTNSWFWSRITSVTYALHAVKK</sequence>
<keyword evidence="8" id="KW-1185">Reference proteome</keyword>
<keyword evidence="6" id="KW-1133">Transmembrane helix</keyword>
<comment type="function">
    <text evidence="5">O-methyltransferase required for two non-consecutive steps during ubiquinone biosynthesis. Catalyzes the 2 O-methylation of 3,4-dihydroxy-5-(all-trans-polyprenyl)benzoic acid into 4-hydroxy-3-methoxy-5-(all-trans-polyprenyl)benzoic acid. Also catalyzes the last step of ubiquinone biosynthesis by mediating methylation of 3-demethylubiquinone into ubiquinone. Also able to mediate the methylation of 3-demethylubiquinol into ubiquinol.</text>
</comment>
<feature type="binding site" evidence="5">
    <location>
        <position position="49"/>
    </location>
    <ligand>
        <name>S-adenosyl-L-methionine</name>
        <dbReference type="ChEBI" id="CHEBI:59789"/>
    </ligand>
</feature>
<comment type="pathway">
    <text evidence="5">Cofactor biosynthesis; ubiquinone biosynthesis.</text>
</comment>
<evidence type="ECO:0000256" key="2">
    <source>
        <dbReference type="ARBA" id="ARBA00022679"/>
    </source>
</evidence>
<feature type="binding site" evidence="5">
    <location>
        <position position="118"/>
    </location>
    <ligand>
        <name>Mg(2+)</name>
        <dbReference type="ChEBI" id="CHEBI:18420"/>
    </ligand>
</feature>
<comment type="cofactor">
    <cofactor evidence="5">
        <name>Mg(2+)</name>
        <dbReference type="ChEBI" id="CHEBI:18420"/>
    </cofactor>
</comment>
<keyword evidence="5" id="KW-0999">Mitochondrion inner membrane</keyword>
<dbReference type="GO" id="GO:0032259">
    <property type="term" value="P:methylation"/>
    <property type="evidence" value="ECO:0007669"/>
    <property type="project" value="UniProtKB-KW"/>
</dbReference>